<accession>A0A2D1U6C7</accession>
<keyword evidence="2" id="KW-1185">Reference proteome</keyword>
<dbReference type="Proteomes" id="UP000223749">
    <property type="component" value="Chromosome"/>
</dbReference>
<protein>
    <submittedName>
        <fullName evidence="1">Uncharacterized protein</fullName>
    </submittedName>
</protein>
<reference evidence="1 2" key="1">
    <citation type="submission" date="2017-10" db="EMBL/GenBank/DDBJ databases">
        <title>Whole genome of Pedobacter ginsengisoli T01R-27 isolated from tomato rhizosphere.</title>
        <authorList>
            <person name="Weon H.-Y."/>
            <person name="Lee S.A."/>
            <person name="Sang M.K."/>
            <person name="Song J."/>
        </authorList>
    </citation>
    <scope>NUCLEOTIDE SEQUENCE [LARGE SCALE GENOMIC DNA]</scope>
    <source>
        <strain evidence="1 2">T01R-27</strain>
    </source>
</reference>
<gene>
    <name evidence="1" type="ORF">CPT03_12030</name>
</gene>
<dbReference type="EMBL" id="CP024091">
    <property type="protein sequence ID" value="ATP57148.1"/>
    <property type="molecule type" value="Genomic_DNA"/>
</dbReference>
<evidence type="ECO:0000313" key="1">
    <source>
        <dbReference type="EMBL" id="ATP57148.1"/>
    </source>
</evidence>
<evidence type="ECO:0000313" key="2">
    <source>
        <dbReference type="Proteomes" id="UP000223749"/>
    </source>
</evidence>
<sequence>MIFLYTSALPGSGWNFSSIRLKHTANVQDRLKVVHQLLGLSNRLADEMENIFNHWALVRIR</sequence>
<dbReference type="InterPro" id="IPR026325">
    <property type="entry name" value="DUF932"/>
</dbReference>
<dbReference type="KEGG" id="pgs:CPT03_12030"/>
<proteinExistence type="predicted"/>
<name>A0A2D1U6C7_9SPHI</name>
<organism evidence="1 2">
    <name type="scientific">Pedobacter ginsengisoli</name>
    <dbReference type="NCBI Taxonomy" id="363852"/>
    <lineage>
        <taxon>Bacteria</taxon>
        <taxon>Pseudomonadati</taxon>
        <taxon>Bacteroidota</taxon>
        <taxon>Sphingobacteriia</taxon>
        <taxon>Sphingobacteriales</taxon>
        <taxon>Sphingobacteriaceae</taxon>
        <taxon>Pedobacter</taxon>
    </lineage>
</organism>
<dbReference type="AlphaFoldDB" id="A0A2D1U6C7"/>
<dbReference type="Pfam" id="PF06067">
    <property type="entry name" value="DUF932"/>
    <property type="match status" value="1"/>
</dbReference>
<dbReference type="RefSeq" id="WP_099439076.1">
    <property type="nucleotide sequence ID" value="NZ_CP024091.1"/>
</dbReference>